<protein>
    <submittedName>
        <fullName evidence="2">50S ribosomal protein L13</fullName>
    </submittedName>
</protein>
<keyword evidence="2" id="KW-0687">Ribonucleoprotein</keyword>
<comment type="caution">
    <text evidence="2">The sequence shown here is derived from an EMBL/GenBank/DDBJ whole genome shotgun (WGS) entry which is preliminary data.</text>
</comment>
<evidence type="ECO:0000256" key="1">
    <source>
        <dbReference type="SAM" id="MobiDB-lite"/>
    </source>
</evidence>
<dbReference type="GO" id="GO:0005840">
    <property type="term" value="C:ribosome"/>
    <property type="evidence" value="ECO:0007669"/>
    <property type="project" value="UniProtKB-KW"/>
</dbReference>
<evidence type="ECO:0000313" key="3">
    <source>
        <dbReference type="Proteomes" id="UP000727407"/>
    </source>
</evidence>
<organism evidence="2 3">
    <name type="scientific">Clarias magur</name>
    <name type="common">Asian catfish</name>
    <name type="synonym">Macropteronotus magur</name>
    <dbReference type="NCBI Taxonomy" id="1594786"/>
    <lineage>
        <taxon>Eukaryota</taxon>
        <taxon>Metazoa</taxon>
        <taxon>Chordata</taxon>
        <taxon>Craniata</taxon>
        <taxon>Vertebrata</taxon>
        <taxon>Euteleostomi</taxon>
        <taxon>Actinopterygii</taxon>
        <taxon>Neopterygii</taxon>
        <taxon>Teleostei</taxon>
        <taxon>Ostariophysi</taxon>
        <taxon>Siluriformes</taxon>
        <taxon>Clariidae</taxon>
        <taxon>Clarias</taxon>
    </lineage>
</organism>
<proteinExistence type="predicted"/>
<dbReference type="AlphaFoldDB" id="A0A8J4X7A5"/>
<sequence length="111" mass="12413">MPLPAGIRSVSHCRCCCNDAEGFHTIRQNGKSRCSFLSFRNKALPAARTGSRFMEPGKGGMQGPHKAEQPDTWKGGSQRCQRQRYELGIFITGCRTRHARLHKTIQTLISP</sequence>
<keyword evidence="3" id="KW-1185">Reference proteome</keyword>
<dbReference type="Proteomes" id="UP000727407">
    <property type="component" value="Unassembled WGS sequence"/>
</dbReference>
<name>A0A8J4X7A5_CLAMG</name>
<accession>A0A8J4X7A5</accession>
<evidence type="ECO:0000313" key="2">
    <source>
        <dbReference type="EMBL" id="KAF5907037.1"/>
    </source>
</evidence>
<gene>
    <name evidence="2" type="primary">rplM</name>
    <name evidence="2" type="ORF">DAT39_003136</name>
</gene>
<reference evidence="2" key="1">
    <citation type="submission" date="2020-07" db="EMBL/GenBank/DDBJ databases">
        <title>Clarias magur genome sequencing, assembly and annotation.</title>
        <authorList>
            <person name="Kushwaha B."/>
            <person name="Kumar R."/>
            <person name="Das P."/>
            <person name="Joshi C.G."/>
            <person name="Kumar D."/>
            <person name="Nagpure N.S."/>
            <person name="Pandey M."/>
            <person name="Agarwal S."/>
            <person name="Srivastava S."/>
            <person name="Singh M."/>
            <person name="Sahoo L."/>
            <person name="Jayasankar P."/>
            <person name="Meher P.K."/>
            <person name="Koringa P.G."/>
            <person name="Iquebal M.A."/>
            <person name="Das S.P."/>
            <person name="Bit A."/>
            <person name="Patnaik S."/>
            <person name="Patel N."/>
            <person name="Shah T.M."/>
            <person name="Hinsu A."/>
            <person name="Jena J.K."/>
        </authorList>
    </citation>
    <scope>NUCLEOTIDE SEQUENCE</scope>
    <source>
        <strain evidence="2">CIFAMagur01</strain>
        <tissue evidence="2">Testis</tissue>
    </source>
</reference>
<dbReference type="EMBL" id="QNUK01000025">
    <property type="protein sequence ID" value="KAF5907037.1"/>
    <property type="molecule type" value="Genomic_DNA"/>
</dbReference>
<feature type="region of interest" description="Disordered" evidence="1">
    <location>
        <begin position="48"/>
        <end position="79"/>
    </location>
</feature>
<keyword evidence="2" id="KW-0689">Ribosomal protein</keyword>